<feature type="transmembrane region" description="Helical" evidence="2">
    <location>
        <begin position="109"/>
        <end position="127"/>
    </location>
</feature>
<evidence type="ECO:0000256" key="1">
    <source>
        <dbReference type="SAM" id="MobiDB-lite"/>
    </source>
</evidence>
<name>A0A550C485_9AGAR</name>
<evidence type="ECO:0000313" key="3">
    <source>
        <dbReference type="EMBL" id="TRM59598.1"/>
    </source>
</evidence>
<feature type="transmembrane region" description="Helical" evidence="2">
    <location>
        <begin position="217"/>
        <end position="242"/>
    </location>
</feature>
<gene>
    <name evidence="3" type="ORF">BD626DRAFT_572550</name>
</gene>
<feature type="transmembrane region" description="Helical" evidence="2">
    <location>
        <begin position="248"/>
        <end position="271"/>
    </location>
</feature>
<protein>
    <submittedName>
        <fullName evidence="3">Uncharacterized protein</fullName>
    </submittedName>
</protein>
<dbReference type="Proteomes" id="UP000320762">
    <property type="component" value="Unassembled WGS sequence"/>
</dbReference>
<keyword evidence="2" id="KW-0812">Transmembrane</keyword>
<keyword evidence="2" id="KW-0472">Membrane</keyword>
<accession>A0A550C485</accession>
<feature type="transmembrane region" description="Helical" evidence="2">
    <location>
        <begin position="172"/>
        <end position="196"/>
    </location>
</feature>
<feature type="region of interest" description="Disordered" evidence="1">
    <location>
        <begin position="316"/>
        <end position="362"/>
    </location>
</feature>
<dbReference type="AlphaFoldDB" id="A0A550C485"/>
<proteinExistence type="predicted"/>
<comment type="caution">
    <text evidence="3">The sequence shown here is derived from an EMBL/GenBank/DDBJ whole genome shotgun (WGS) entry which is preliminary data.</text>
</comment>
<feature type="transmembrane region" description="Helical" evidence="2">
    <location>
        <begin position="139"/>
        <end position="160"/>
    </location>
</feature>
<feature type="transmembrane region" description="Helical" evidence="2">
    <location>
        <begin position="30"/>
        <end position="48"/>
    </location>
</feature>
<dbReference type="EMBL" id="VDMD01000027">
    <property type="protein sequence ID" value="TRM59598.1"/>
    <property type="molecule type" value="Genomic_DNA"/>
</dbReference>
<sequence length="362" mass="39495">MSDAEQPSGPLSDEDVEYLQNTIIQIGCEFVFYGIHATLFIIAAYLLIPRGFRTMKYFSLLCATVALFTAATGVMVLDMKTAVASMELLGYDPPNLDGMIKRTVVADNWLFRLNFLISDAVLVWRAWVLWPGHKQIQNVLLGCMAVTAAGVIADGTLVTVDAVRAADRTGAVSLMMTVPLLVTNVAATGCILKKLFGSWESVHARIASKSLYMRCETYCLFGIESGLVYCGISLVTLVAAIIDAGIFTSIWLAVSISLTGLYSTFIIVLFLMDKPPVQRHLPATSTTTARRHQGRGREGIPYSNARSNRFRVTFHMSGSAPRPPLEKPAEKSRTGEHGGDSILITSQTFQDARSRDASENAV</sequence>
<organism evidence="3 4">
    <name type="scientific">Schizophyllum amplum</name>
    <dbReference type="NCBI Taxonomy" id="97359"/>
    <lineage>
        <taxon>Eukaryota</taxon>
        <taxon>Fungi</taxon>
        <taxon>Dikarya</taxon>
        <taxon>Basidiomycota</taxon>
        <taxon>Agaricomycotina</taxon>
        <taxon>Agaricomycetes</taxon>
        <taxon>Agaricomycetidae</taxon>
        <taxon>Agaricales</taxon>
        <taxon>Schizophyllaceae</taxon>
        <taxon>Schizophyllum</taxon>
    </lineage>
</organism>
<reference evidence="3 4" key="1">
    <citation type="journal article" date="2019" name="New Phytol.">
        <title>Comparative genomics reveals unique wood-decay strategies and fruiting body development in the Schizophyllaceae.</title>
        <authorList>
            <person name="Almasi E."/>
            <person name="Sahu N."/>
            <person name="Krizsan K."/>
            <person name="Balint B."/>
            <person name="Kovacs G.M."/>
            <person name="Kiss B."/>
            <person name="Cseklye J."/>
            <person name="Drula E."/>
            <person name="Henrissat B."/>
            <person name="Nagy I."/>
            <person name="Chovatia M."/>
            <person name="Adam C."/>
            <person name="LaButti K."/>
            <person name="Lipzen A."/>
            <person name="Riley R."/>
            <person name="Grigoriev I.V."/>
            <person name="Nagy L.G."/>
        </authorList>
    </citation>
    <scope>NUCLEOTIDE SEQUENCE [LARGE SCALE GENOMIC DNA]</scope>
    <source>
        <strain evidence="3 4">NL-1724</strain>
    </source>
</reference>
<dbReference type="OrthoDB" id="3174319at2759"/>
<evidence type="ECO:0000313" key="4">
    <source>
        <dbReference type="Proteomes" id="UP000320762"/>
    </source>
</evidence>
<feature type="compositionally biased region" description="Basic and acidic residues" evidence="1">
    <location>
        <begin position="352"/>
        <end position="362"/>
    </location>
</feature>
<feature type="region of interest" description="Disordered" evidence="1">
    <location>
        <begin position="284"/>
        <end position="303"/>
    </location>
</feature>
<feature type="compositionally biased region" description="Basic and acidic residues" evidence="1">
    <location>
        <begin position="324"/>
        <end position="339"/>
    </location>
</feature>
<evidence type="ECO:0000256" key="2">
    <source>
        <dbReference type="SAM" id="Phobius"/>
    </source>
</evidence>
<feature type="transmembrane region" description="Helical" evidence="2">
    <location>
        <begin position="57"/>
        <end position="77"/>
    </location>
</feature>
<keyword evidence="4" id="KW-1185">Reference proteome</keyword>
<keyword evidence="2" id="KW-1133">Transmembrane helix</keyword>